<dbReference type="EMBL" id="HBNS01007969">
    <property type="protein sequence ID" value="CAE4591014.1"/>
    <property type="molecule type" value="Transcribed_RNA"/>
</dbReference>
<evidence type="ECO:0000313" key="2">
    <source>
        <dbReference type="EMBL" id="CAE4591014.1"/>
    </source>
</evidence>
<dbReference type="EMBL" id="HBNS01007968">
    <property type="protein sequence ID" value="CAE4591012.1"/>
    <property type="molecule type" value="Transcribed_RNA"/>
</dbReference>
<gene>
    <name evidence="1" type="ORF">DBRI00130_LOCUS6455</name>
    <name evidence="2" type="ORF">DBRI00130_LOCUS6456</name>
</gene>
<name>A0A6V2C3M6_9STRA</name>
<organism evidence="1">
    <name type="scientific">Ditylum brightwellii</name>
    <dbReference type="NCBI Taxonomy" id="49249"/>
    <lineage>
        <taxon>Eukaryota</taxon>
        <taxon>Sar</taxon>
        <taxon>Stramenopiles</taxon>
        <taxon>Ochrophyta</taxon>
        <taxon>Bacillariophyta</taxon>
        <taxon>Mediophyceae</taxon>
        <taxon>Lithodesmiophycidae</taxon>
        <taxon>Lithodesmiales</taxon>
        <taxon>Lithodesmiaceae</taxon>
        <taxon>Ditylum</taxon>
    </lineage>
</organism>
<accession>A0A6V2C3M6</accession>
<sequence>MRFKCIHARKQRNLMTDEEVSGELTNKRVRRSSAASLVTKAIAAACAFLLLFSRLPAAVSAAEITEEHLSMRSTRSIPDMKKRSLRLLKSIQSPIKAMKLSEATVKIGCLDYWRENIPH</sequence>
<protein>
    <submittedName>
        <fullName evidence="1">Uncharacterized protein</fullName>
    </submittedName>
</protein>
<proteinExistence type="predicted"/>
<evidence type="ECO:0000313" key="1">
    <source>
        <dbReference type="EMBL" id="CAE4591012.1"/>
    </source>
</evidence>
<dbReference type="AlphaFoldDB" id="A0A6V2C3M6"/>
<reference evidence="1" key="1">
    <citation type="submission" date="2021-01" db="EMBL/GenBank/DDBJ databases">
        <authorList>
            <person name="Corre E."/>
            <person name="Pelletier E."/>
            <person name="Niang G."/>
            <person name="Scheremetjew M."/>
            <person name="Finn R."/>
            <person name="Kale V."/>
            <person name="Holt S."/>
            <person name="Cochrane G."/>
            <person name="Meng A."/>
            <person name="Brown T."/>
            <person name="Cohen L."/>
        </authorList>
    </citation>
    <scope>NUCLEOTIDE SEQUENCE</scope>
    <source>
        <strain evidence="1">GSO104</strain>
    </source>
</reference>